<dbReference type="EMBL" id="MG603697">
    <property type="protein sequence ID" value="AUG88451.1"/>
    <property type="molecule type" value="Genomic_DNA"/>
</dbReference>
<protein>
    <submittedName>
        <fullName evidence="1">Uncharacterized protein</fullName>
    </submittedName>
</protein>
<sequence>MTDLQDLLRHLLSLRVKIDMYLVGDKIMYNVNTGAKSQLEFWEEDGELKCFMRYGSSSTVTLNQTLAEITRDLARLVCDCMHGRDYIDMAWQTILEGYELIKVEVTTSRNVRFT</sequence>
<reference evidence="1 2" key="1">
    <citation type="submission" date="2017-12" db="EMBL/GenBank/DDBJ databases">
        <title>Genomic analysis of a novel phage Vp_R1 lytic to Vibrio parahaemolyticus.</title>
        <authorList>
            <person name="Ren H."/>
            <person name="Li Z."/>
        </authorList>
    </citation>
    <scope>NUCLEOTIDE SEQUENCE [LARGE SCALE GENOMIC DNA]</scope>
</reference>
<organism evidence="1 2">
    <name type="scientific">Vibrio phage Vp_R1</name>
    <dbReference type="NCBI Taxonomy" id="2059867"/>
    <lineage>
        <taxon>Viruses</taxon>
        <taxon>Duplodnaviria</taxon>
        <taxon>Heunggongvirae</taxon>
        <taxon>Uroviricota</taxon>
        <taxon>Caudoviricetes</taxon>
        <taxon>Grimontviridae</taxon>
        <taxon>Dalianvirus</taxon>
        <taxon>Dalianvirus R1</taxon>
    </lineage>
</organism>
<evidence type="ECO:0000313" key="2">
    <source>
        <dbReference type="Proteomes" id="UP000240283"/>
    </source>
</evidence>
<evidence type="ECO:0000313" key="1">
    <source>
        <dbReference type="EMBL" id="AUG88451.1"/>
    </source>
</evidence>
<proteinExistence type="predicted"/>
<name>A0A2H5BQ37_9CAUD</name>
<accession>A0A2H5BQ37</accession>
<keyword evidence="2" id="KW-1185">Reference proteome</keyword>
<gene>
    <name evidence="1" type="ORF">VPR_087</name>
</gene>
<dbReference type="Proteomes" id="UP000240283">
    <property type="component" value="Segment"/>
</dbReference>